<name>A0A1C6XD25_PLACU</name>
<protein>
    <submittedName>
        <fullName evidence="3">Uncharacterized protein</fullName>
    </submittedName>
</protein>
<feature type="region of interest" description="Disordered" evidence="1">
    <location>
        <begin position="276"/>
        <end position="301"/>
    </location>
</feature>
<reference evidence="3 4" key="1">
    <citation type="submission" date="2016-08" db="EMBL/GenBank/DDBJ databases">
        <authorList>
            <consortium name="Pathogen Informatics"/>
        </authorList>
    </citation>
    <scope>NUCLEOTIDE SEQUENCE [LARGE SCALE GENOMIC DNA]</scope>
    <source>
        <strain evidence="3 4">AJ</strain>
    </source>
</reference>
<dbReference type="AlphaFoldDB" id="A0A1C6XD25"/>
<sequence length="513" mass="60285">MNNSGCKIYDENLTMNSEHNKNYNDHNERSSLVSKEYNNNFRINTNSMVDNNNSNIYFANQNGKQGDNAEGIFGTGIRNIQNDNLKTFNINDIKKEPSNNNRNKNMSSNLLNFSEDITTSINENKNDILINNLNSPITILDSQNNSFPFNEMHNNSNFYQTEGFEKKYNPISEEPNNAQTNIMGKMNIINLSGQINDDNFDENNENSENTSFGFFPLFKKLNNIRIKLLNFYDIDNDIIIYRCMCALFPYCDVDKKSYYMNNFNDIEQGEIEPKIQSSTTTHHTSDINNYTSNNSDNENYDENENIRSVESINDDAFDYYDNKLNIIKNPDIYGFIWLNIFISFIYFFIFNLSNTIFNTTSNTNEDYINSYIYQNKLNVLYNTLFSIYLFNILLPIFILLANYFITKKKFAIKLSSLISLVSYNNIILLPLILIYKFTIIDTTISIIQFLCSFARLLLFIFYIVTSLMYIYKFTIKIYRNNFSNEIIYFNYSIYTISYISLYFILKSYVFNYL</sequence>
<feature type="transmembrane region" description="Helical" evidence="2">
    <location>
        <begin position="385"/>
        <end position="405"/>
    </location>
</feature>
<evidence type="ECO:0000313" key="3">
    <source>
        <dbReference type="EMBL" id="SCM01321.1"/>
    </source>
</evidence>
<organism evidence="3 4">
    <name type="scientific">Plasmodium chabaudi chabaudi</name>
    <dbReference type="NCBI Taxonomy" id="31271"/>
    <lineage>
        <taxon>Eukaryota</taxon>
        <taxon>Sar</taxon>
        <taxon>Alveolata</taxon>
        <taxon>Apicomplexa</taxon>
        <taxon>Aconoidasida</taxon>
        <taxon>Haemosporida</taxon>
        <taxon>Plasmodiidae</taxon>
        <taxon>Plasmodium</taxon>
        <taxon>Plasmodium (Vinckeia)</taxon>
    </lineage>
</organism>
<evidence type="ECO:0000313" key="4">
    <source>
        <dbReference type="Proteomes" id="UP000507163"/>
    </source>
</evidence>
<dbReference type="Proteomes" id="UP000507163">
    <property type="component" value="Chromosome 7"/>
</dbReference>
<proteinExistence type="predicted"/>
<gene>
    <name evidence="3" type="ORF">PCHAJ_000143100</name>
</gene>
<feature type="compositionally biased region" description="Low complexity" evidence="1">
    <location>
        <begin position="286"/>
        <end position="297"/>
    </location>
</feature>
<accession>A0A1C6XD25</accession>
<evidence type="ECO:0000256" key="1">
    <source>
        <dbReference type="SAM" id="MobiDB-lite"/>
    </source>
</evidence>
<feature type="transmembrane region" description="Helical" evidence="2">
    <location>
        <begin position="446"/>
        <end position="465"/>
    </location>
</feature>
<keyword evidence="2" id="KW-0472">Membrane</keyword>
<keyword evidence="2" id="KW-0812">Transmembrane</keyword>
<feature type="transmembrane region" description="Helical" evidence="2">
    <location>
        <begin position="332"/>
        <end position="352"/>
    </location>
</feature>
<evidence type="ECO:0000256" key="2">
    <source>
        <dbReference type="SAM" id="Phobius"/>
    </source>
</evidence>
<dbReference type="EMBL" id="LT608173">
    <property type="protein sequence ID" value="SCM01321.1"/>
    <property type="molecule type" value="Genomic_DNA"/>
</dbReference>
<feature type="transmembrane region" description="Helical" evidence="2">
    <location>
        <begin position="486"/>
        <end position="505"/>
    </location>
</feature>
<feature type="transmembrane region" description="Helical" evidence="2">
    <location>
        <begin position="417"/>
        <end position="440"/>
    </location>
</feature>
<keyword evidence="2" id="KW-1133">Transmembrane helix</keyword>